<dbReference type="SUPFAM" id="SSF101790">
    <property type="entry name" value="Aminomethyltransferase beta-barrel domain"/>
    <property type="match status" value="1"/>
</dbReference>
<dbReference type="Gene3D" id="3.30.70.1400">
    <property type="entry name" value="Aminomethyltransferase beta-barrel domains"/>
    <property type="match status" value="1"/>
</dbReference>
<dbReference type="InterPro" id="IPR006222">
    <property type="entry name" value="GCVT_N"/>
</dbReference>
<proteinExistence type="predicted"/>
<dbReference type="OrthoDB" id="9796287at2"/>
<gene>
    <name evidence="2" type="ORF">SAMN05216198_0423</name>
</gene>
<dbReference type="Gene3D" id="2.40.30.160">
    <property type="match status" value="1"/>
</dbReference>
<dbReference type="STRING" id="797277.SAMN05216198_0423"/>
<dbReference type="InterPro" id="IPR029043">
    <property type="entry name" value="GcvT/YgfZ_C"/>
</dbReference>
<dbReference type="PANTHER" id="PTHR22602">
    <property type="entry name" value="TRANSFERASE CAF17, MITOCHONDRIAL-RELATED"/>
    <property type="match status" value="1"/>
</dbReference>
<dbReference type="Gene3D" id="3.30.70.1630">
    <property type="match status" value="1"/>
</dbReference>
<evidence type="ECO:0000313" key="2">
    <source>
        <dbReference type="EMBL" id="SDR79035.1"/>
    </source>
</evidence>
<dbReference type="Pfam" id="PF01571">
    <property type="entry name" value="GCV_T"/>
    <property type="match status" value="1"/>
</dbReference>
<dbReference type="InterPro" id="IPR017703">
    <property type="entry name" value="YgfZ/GCV_T_CS"/>
</dbReference>
<dbReference type="SUPFAM" id="SSF103025">
    <property type="entry name" value="Folate-binding domain"/>
    <property type="match status" value="1"/>
</dbReference>
<dbReference type="RefSeq" id="WP_090271821.1">
    <property type="nucleotide sequence ID" value="NZ_LT629748.1"/>
</dbReference>
<evidence type="ECO:0000313" key="3">
    <source>
        <dbReference type="Proteomes" id="UP000243426"/>
    </source>
</evidence>
<dbReference type="Proteomes" id="UP000243426">
    <property type="component" value="Chromosome I"/>
</dbReference>
<name>A0A1H1LYA8_9GAMM</name>
<organism evidence="2 3">
    <name type="scientific">Halopseudomonas litoralis</name>
    <dbReference type="NCBI Taxonomy" id="797277"/>
    <lineage>
        <taxon>Bacteria</taxon>
        <taxon>Pseudomonadati</taxon>
        <taxon>Pseudomonadota</taxon>
        <taxon>Gammaproteobacteria</taxon>
        <taxon>Pseudomonadales</taxon>
        <taxon>Pseudomonadaceae</taxon>
        <taxon>Halopseudomonas</taxon>
    </lineage>
</organism>
<protein>
    <recommendedName>
        <fullName evidence="1">GCVT N-terminal domain-containing protein</fullName>
    </recommendedName>
</protein>
<dbReference type="EMBL" id="LT629748">
    <property type="protein sequence ID" value="SDR79035.1"/>
    <property type="molecule type" value="Genomic_DNA"/>
</dbReference>
<dbReference type="NCBIfam" id="TIGR03317">
    <property type="entry name" value="ygfZ_signature"/>
    <property type="match status" value="1"/>
</dbReference>
<dbReference type="AlphaFoldDB" id="A0A1H1LYA8"/>
<evidence type="ECO:0000259" key="1">
    <source>
        <dbReference type="Pfam" id="PF01571"/>
    </source>
</evidence>
<feature type="domain" description="GCVT N-terminal" evidence="1">
    <location>
        <begin position="33"/>
        <end position="138"/>
    </location>
</feature>
<keyword evidence="3" id="KW-1185">Reference proteome</keyword>
<sequence>MQEIRELSALFPQQPPASSSATALALLERERILEIEGSDATRFLQGQLSCDVATLPSGGNTLGSRCNPKGRMQSSFRLLKLSEERYLLAMDAELLELQQSDLAKYAAFFKVQLSDSTDQWVRLGLWGSHIEEALAAASLSREASTPDAGQVIDLDDTTVELWLPASRAQELATTLAQHAEPVAFNAWQLQQIRLGIGQVHSQTRESFIPQMLNLQQLGGVSFQKGCYTGQEIVARMQYLGKLKRRMYRLTRAGVELPAPGTPILNSANDQAVGEVVVAASAEDRMELLAVLQNEAAQLPTLHIGDSTRPLQLATLPYEDQMAADAAGE</sequence>
<accession>A0A1H1LYA8</accession>
<dbReference type="PANTHER" id="PTHR22602:SF0">
    <property type="entry name" value="TRANSFERASE CAF17, MITOCHONDRIAL-RELATED"/>
    <property type="match status" value="1"/>
</dbReference>
<reference evidence="3" key="1">
    <citation type="submission" date="2016-10" db="EMBL/GenBank/DDBJ databases">
        <authorList>
            <person name="Varghese N."/>
            <person name="Submissions S."/>
        </authorList>
    </citation>
    <scope>NUCLEOTIDE SEQUENCE [LARGE SCALE GENOMIC DNA]</scope>
    <source>
        <strain evidence="3">2SM5</strain>
    </source>
</reference>
<dbReference type="InterPro" id="IPR045179">
    <property type="entry name" value="YgfZ/GcvT"/>
</dbReference>
<dbReference type="GO" id="GO:0016226">
    <property type="term" value="P:iron-sulfur cluster assembly"/>
    <property type="evidence" value="ECO:0007669"/>
    <property type="project" value="TreeGrafter"/>
</dbReference>